<evidence type="ECO:0008006" key="4">
    <source>
        <dbReference type="Google" id="ProtNLM"/>
    </source>
</evidence>
<dbReference type="AlphaFoldDB" id="C1A774"/>
<feature type="chain" id="PRO_5002906558" description="Amidohydrolase-related domain-containing protein" evidence="1">
    <location>
        <begin position="24"/>
        <end position="431"/>
    </location>
</feature>
<dbReference type="KEGG" id="gau:GAU_1042"/>
<evidence type="ECO:0000313" key="3">
    <source>
        <dbReference type="Proteomes" id="UP000002209"/>
    </source>
</evidence>
<dbReference type="InterPro" id="IPR032466">
    <property type="entry name" value="Metal_Hydrolase"/>
</dbReference>
<dbReference type="SUPFAM" id="SSF51556">
    <property type="entry name" value="Metallo-dependent hydrolases"/>
    <property type="match status" value="1"/>
</dbReference>
<keyword evidence="1" id="KW-0732">Signal</keyword>
<dbReference type="STRING" id="379066.GAU_1042"/>
<dbReference type="InterPro" id="IPR011059">
    <property type="entry name" value="Metal-dep_hydrolase_composite"/>
</dbReference>
<dbReference type="Proteomes" id="UP000002209">
    <property type="component" value="Chromosome"/>
</dbReference>
<gene>
    <name evidence="2" type="ordered locus">GAU_1042</name>
</gene>
<dbReference type="Gene3D" id="2.30.40.10">
    <property type="entry name" value="Urease, subunit C, domain 1"/>
    <property type="match status" value="1"/>
</dbReference>
<keyword evidence="3" id="KW-1185">Reference proteome</keyword>
<evidence type="ECO:0000256" key="1">
    <source>
        <dbReference type="SAM" id="SignalP"/>
    </source>
</evidence>
<evidence type="ECO:0000313" key="2">
    <source>
        <dbReference type="EMBL" id="BAH38084.1"/>
    </source>
</evidence>
<reference evidence="3" key="1">
    <citation type="submission" date="2006-03" db="EMBL/GenBank/DDBJ databases">
        <title>Complete genome sequence of Gemmatimonas aurantiaca T-27 that represents a novel phylum Gemmatimonadetes.</title>
        <authorList>
            <person name="Takasaki K."/>
            <person name="Ichikawa N."/>
            <person name="Miura H."/>
            <person name="Matsushita S."/>
            <person name="Watanabe Y."/>
            <person name="Oguchi A."/>
            <person name="Ankai A."/>
            <person name="Yashiro I."/>
            <person name="Takahashi M."/>
            <person name="Terui Y."/>
            <person name="Fukui S."/>
            <person name="Yokoyama H."/>
            <person name="Tanikawa S."/>
            <person name="Hanada S."/>
            <person name="Kamagata Y."/>
            <person name="Fujita N."/>
        </authorList>
    </citation>
    <scope>NUCLEOTIDE SEQUENCE [LARGE SCALE GENOMIC DNA]</scope>
    <source>
        <strain evidence="3">T-27 / DSM 14586 / JCM 11422 / NBRC 100505</strain>
    </source>
</reference>
<feature type="signal peptide" evidence="1">
    <location>
        <begin position="1"/>
        <end position="23"/>
    </location>
</feature>
<dbReference type="InterPro" id="IPR051781">
    <property type="entry name" value="Metallo-dep_Hydrolase"/>
</dbReference>
<organism evidence="2 3">
    <name type="scientific">Gemmatimonas aurantiaca (strain DSM 14586 / JCM 11422 / NBRC 100505 / T-27)</name>
    <dbReference type="NCBI Taxonomy" id="379066"/>
    <lineage>
        <taxon>Bacteria</taxon>
        <taxon>Pseudomonadati</taxon>
        <taxon>Gemmatimonadota</taxon>
        <taxon>Gemmatimonadia</taxon>
        <taxon>Gemmatimonadales</taxon>
        <taxon>Gemmatimonadaceae</taxon>
        <taxon>Gemmatimonas</taxon>
    </lineage>
</organism>
<name>C1A774_GEMAT</name>
<dbReference type="PANTHER" id="PTHR43135:SF3">
    <property type="entry name" value="ALPHA-D-RIBOSE 1-METHYLPHOSPHONATE 5-TRIPHOSPHATE DIPHOSPHATASE"/>
    <property type="match status" value="1"/>
</dbReference>
<dbReference type="Gene3D" id="3.20.20.140">
    <property type="entry name" value="Metal-dependent hydrolases"/>
    <property type="match status" value="1"/>
</dbReference>
<sequence length="431" mass="47591">MWSPARLVCALACWLSVGTAARAQNPAHPPAMGQARTYAITGGHWFNGTRFVRDTWYVVQGRFRHAPPARIDTTIELDGAFVVPPFGEAHNHNIDSTSRLAGLLTRYRQDGVFFVQNPSILPASRDALTGVVNVPASLDVTFALGGLTGPGGHPWLVAKRNLDRGAWTVAQTDGAFYWTVANRDELEAKMPQLLAQRPDFIKVFLLYADEYARRLADSSSIGWRGIDPALLPVLVTRAHAAGKRVVAHIETAADFRIAVQAGVDQIAHMPGFRGDERVRLPVPSRYLLTEADARLAMQRGTVVITTLGGAATLDPAGPDSSTRRALDVLHRENLRTLQRQRVRLAIGSDTYSDDSRDEVAYLRTLRVLSDTTLLRIWAMDTPRAIFPSRRLGRFVEGFEAHLLALDCNPLMRFDCTTSIRLRMKAGQLLTP</sequence>
<dbReference type="EMBL" id="AP009153">
    <property type="protein sequence ID" value="BAH38084.1"/>
    <property type="molecule type" value="Genomic_DNA"/>
</dbReference>
<dbReference type="HOGENOM" id="CLU_582270_0_0_0"/>
<dbReference type="GO" id="GO:0016810">
    <property type="term" value="F:hydrolase activity, acting on carbon-nitrogen (but not peptide) bonds"/>
    <property type="evidence" value="ECO:0007669"/>
    <property type="project" value="InterPro"/>
</dbReference>
<dbReference type="PANTHER" id="PTHR43135">
    <property type="entry name" value="ALPHA-D-RIBOSE 1-METHYLPHOSPHONATE 5-TRIPHOSPHATE DIPHOSPHATASE"/>
    <property type="match status" value="1"/>
</dbReference>
<proteinExistence type="predicted"/>
<accession>C1A774</accession>
<protein>
    <recommendedName>
        <fullName evidence="4">Amidohydrolase-related domain-containing protein</fullName>
    </recommendedName>
</protein>
<dbReference type="eggNOG" id="COG1228">
    <property type="taxonomic scope" value="Bacteria"/>
</dbReference>